<dbReference type="PANTHER" id="PTHR28096:SF1">
    <property type="entry name" value="PROTEIN FAF1"/>
    <property type="match status" value="1"/>
</dbReference>
<protein>
    <submittedName>
        <fullName evidence="2">Uncharacterized protein</fullName>
    </submittedName>
</protein>
<feature type="compositionally biased region" description="Basic and acidic residues" evidence="1">
    <location>
        <begin position="87"/>
        <end position="96"/>
    </location>
</feature>
<feature type="region of interest" description="Disordered" evidence="1">
    <location>
        <begin position="15"/>
        <end position="49"/>
    </location>
</feature>
<dbReference type="Proteomes" id="UP000716291">
    <property type="component" value="Unassembled WGS sequence"/>
</dbReference>
<evidence type="ECO:0000313" key="2">
    <source>
        <dbReference type="EMBL" id="KAG1304781.1"/>
    </source>
</evidence>
<gene>
    <name evidence="2" type="ORF">G6F64_008913</name>
</gene>
<organism evidence="2 3">
    <name type="scientific">Rhizopus oryzae</name>
    <name type="common">Mucormycosis agent</name>
    <name type="synonym">Rhizopus arrhizus var. delemar</name>
    <dbReference type="NCBI Taxonomy" id="64495"/>
    <lineage>
        <taxon>Eukaryota</taxon>
        <taxon>Fungi</taxon>
        <taxon>Fungi incertae sedis</taxon>
        <taxon>Mucoromycota</taxon>
        <taxon>Mucoromycotina</taxon>
        <taxon>Mucoromycetes</taxon>
        <taxon>Mucorales</taxon>
        <taxon>Mucorineae</taxon>
        <taxon>Rhizopodaceae</taxon>
        <taxon>Rhizopus</taxon>
    </lineage>
</organism>
<accession>A0A9P6X402</accession>
<sequence>MSSLANLISNIKANTASNPLVQKGQKRKIDNTEIKRPKKVKETIQKSSGPSVVVFDGSVLQKKPVYEEKAEKKRFLDSRITTVEKVEEKKKLTPKEAEEEAENERHDVELKQLLATSKLLEELERDEMTSKERRRHTMQKLETLGVKPLAKEKMPLPLKLKLDEVHKRRNLAKLQEAKDLGIYDKSLKHLYVKTAPKKRNRDPGITTGVGKMKGATLTLQKSEILKIQRQGGKSNKKFKKK</sequence>
<feature type="region of interest" description="Disordered" evidence="1">
    <location>
        <begin position="87"/>
        <end position="106"/>
    </location>
</feature>
<dbReference type="GO" id="GO:0005730">
    <property type="term" value="C:nucleolus"/>
    <property type="evidence" value="ECO:0007669"/>
    <property type="project" value="TreeGrafter"/>
</dbReference>
<dbReference type="EMBL" id="JAANQT010001536">
    <property type="protein sequence ID" value="KAG1304781.1"/>
    <property type="molecule type" value="Genomic_DNA"/>
</dbReference>
<name>A0A9P6X402_RHIOR</name>
<dbReference type="GO" id="GO:0000462">
    <property type="term" value="P:maturation of SSU-rRNA from tricistronic rRNA transcript (SSU-rRNA, 5.8S rRNA, LSU-rRNA)"/>
    <property type="evidence" value="ECO:0007669"/>
    <property type="project" value="TreeGrafter"/>
</dbReference>
<comment type="caution">
    <text evidence="2">The sequence shown here is derived from an EMBL/GenBank/DDBJ whole genome shotgun (WGS) entry which is preliminary data.</text>
</comment>
<dbReference type="OrthoDB" id="5556956at2759"/>
<proteinExistence type="predicted"/>
<dbReference type="InterPro" id="IPR053030">
    <property type="entry name" value="Ribosomal_biogenesis_FAF1-like"/>
</dbReference>
<feature type="compositionally biased region" description="Basic and acidic residues" evidence="1">
    <location>
        <begin position="27"/>
        <end position="44"/>
    </location>
</feature>
<dbReference type="AlphaFoldDB" id="A0A9P6X402"/>
<evidence type="ECO:0000256" key="1">
    <source>
        <dbReference type="SAM" id="MobiDB-lite"/>
    </source>
</evidence>
<keyword evidence="3" id="KW-1185">Reference proteome</keyword>
<dbReference type="PANTHER" id="PTHR28096">
    <property type="entry name" value="PROTEIN FAF1"/>
    <property type="match status" value="1"/>
</dbReference>
<reference evidence="2" key="1">
    <citation type="journal article" date="2020" name="Microb. Genom.">
        <title>Genetic diversity of clinical and environmental Mucorales isolates obtained from an investigation of mucormycosis cases among solid organ transplant recipients.</title>
        <authorList>
            <person name="Nguyen M.H."/>
            <person name="Kaul D."/>
            <person name="Muto C."/>
            <person name="Cheng S.J."/>
            <person name="Richter R.A."/>
            <person name="Bruno V.M."/>
            <person name="Liu G."/>
            <person name="Beyhan S."/>
            <person name="Sundermann A.J."/>
            <person name="Mounaud S."/>
            <person name="Pasculle A.W."/>
            <person name="Nierman W.C."/>
            <person name="Driscoll E."/>
            <person name="Cumbie R."/>
            <person name="Clancy C.J."/>
            <person name="Dupont C.L."/>
        </authorList>
    </citation>
    <scope>NUCLEOTIDE SEQUENCE</scope>
    <source>
        <strain evidence="2">GL11</strain>
    </source>
</reference>
<evidence type="ECO:0000313" key="3">
    <source>
        <dbReference type="Proteomes" id="UP000716291"/>
    </source>
</evidence>